<dbReference type="AlphaFoldDB" id="A0A0W1A6K5"/>
<accession>A0A0W1A6K5</accession>
<keyword evidence="2" id="KW-1185">Reference proteome</keyword>
<dbReference type="PATRIC" id="fig|45076.6.peg.2387"/>
<evidence type="ECO:0000313" key="2">
    <source>
        <dbReference type="Proteomes" id="UP000054662"/>
    </source>
</evidence>
<proteinExistence type="predicted"/>
<protein>
    <submittedName>
        <fullName evidence="1">Uncharacterized protein</fullName>
    </submittedName>
</protein>
<comment type="caution">
    <text evidence="1">The sequence shown here is derived from an EMBL/GenBank/DDBJ whole genome shotgun (WGS) entry which is preliminary data.</text>
</comment>
<organism evidence="1 2">
    <name type="scientific">Legionella worsleiensis</name>
    <dbReference type="NCBI Taxonomy" id="45076"/>
    <lineage>
        <taxon>Bacteria</taxon>
        <taxon>Pseudomonadati</taxon>
        <taxon>Pseudomonadota</taxon>
        <taxon>Gammaproteobacteria</taxon>
        <taxon>Legionellales</taxon>
        <taxon>Legionellaceae</taxon>
        <taxon>Legionella</taxon>
    </lineage>
</organism>
<dbReference type="EMBL" id="LNZC01000027">
    <property type="protein sequence ID" value="KTD76954.1"/>
    <property type="molecule type" value="Genomic_DNA"/>
</dbReference>
<dbReference type="Proteomes" id="UP000054662">
    <property type="component" value="Unassembled WGS sequence"/>
</dbReference>
<sequence length="89" mass="10169">MGWIREKFKAQRIKNLDFAYAASRLVSLMCKQKTCSLDAALAKSRNYSPNPHIGSSTELAEFLVVFFLFLNNVENTIRVGLENNLMRNI</sequence>
<evidence type="ECO:0000313" key="1">
    <source>
        <dbReference type="EMBL" id="KTD76954.1"/>
    </source>
</evidence>
<gene>
    <name evidence="1" type="ORF">Lwor_2179</name>
</gene>
<name>A0A0W1A6K5_9GAMM</name>
<reference evidence="1 2" key="1">
    <citation type="submission" date="2015-11" db="EMBL/GenBank/DDBJ databases">
        <title>Genomic analysis of 38 Legionella species identifies large and diverse effector repertoires.</title>
        <authorList>
            <person name="Burstein D."/>
            <person name="Amaro F."/>
            <person name="Zusman T."/>
            <person name="Lifshitz Z."/>
            <person name="Cohen O."/>
            <person name="Gilbert J.A."/>
            <person name="Pupko T."/>
            <person name="Shuman H.A."/>
            <person name="Segal G."/>
        </authorList>
    </citation>
    <scope>NUCLEOTIDE SEQUENCE [LARGE SCALE GENOMIC DNA]</scope>
    <source>
        <strain evidence="1 2">ATCC 49508</strain>
    </source>
</reference>